<keyword evidence="2" id="KW-0547">Nucleotide-binding</keyword>
<accession>A0ABU1JK78</accession>
<keyword evidence="6" id="KW-1185">Reference proteome</keyword>
<organism evidence="5 6">
    <name type="scientific">Inquilinus ginsengisoli</name>
    <dbReference type="NCBI Taxonomy" id="363840"/>
    <lineage>
        <taxon>Bacteria</taxon>
        <taxon>Pseudomonadati</taxon>
        <taxon>Pseudomonadota</taxon>
        <taxon>Alphaproteobacteria</taxon>
        <taxon>Rhodospirillales</taxon>
        <taxon>Rhodospirillaceae</taxon>
        <taxon>Inquilinus</taxon>
    </lineage>
</organism>
<dbReference type="PANTHER" id="PTHR42781:SF4">
    <property type="entry name" value="SPERMIDINE_PUTRESCINE IMPORT ATP-BINDING PROTEIN POTA"/>
    <property type="match status" value="1"/>
</dbReference>
<dbReference type="Proteomes" id="UP001262410">
    <property type="component" value="Unassembled WGS sequence"/>
</dbReference>
<dbReference type="Gene3D" id="3.40.50.300">
    <property type="entry name" value="P-loop containing nucleotide triphosphate hydrolases"/>
    <property type="match status" value="1"/>
</dbReference>
<proteinExistence type="predicted"/>
<dbReference type="SMART" id="SM00382">
    <property type="entry name" value="AAA"/>
    <property type="match status" value="1"/>
</dbReference>
<reference evidence="5 6" key="1">
    <citation type="submission" date="2023-07" db="EMBL/GenBank/DDBJ databases">
        <title>Sorghum-associated microbial communities from plants grown in Nebraska, USA.</title>
        <authorList>
            <person name="Schachtman D."/>
        </authorList>
    </citation>
    <scope>NUCLEOTIDE SEQUENCE [LARGE SCALE GENOMIC DNA]</scope>
    <source>
        <strain evidence="5 6">584</strain>
    </source>
</reference>
<dbReference type="EMBL" id="JAVDPW010000002">
    <property type="protein sequence ID" value="MDR6288419.1"/>
    <property type="molecule type" value="Genomic_DNA"/>
</dbReference>
<dbReference type="PROSITE" id="PS50893">
    <property type="entry name" value="ABC_TRANSPORTER_2"/>
    <property type="match status" value="1"/>
</dbReference>
<dbReference type="InterPro" id="IPR003593">
    <property type="entry name" value="AAA+_ATPase"/>
</dbReference>
<evidence type="ECO:0000313" key="5">
    <source>
        <dbReference type="EMBL" id="MDR6288419.1"/>
    </source>
</evidence>
<comment type="caution">
    <text evidence="5">The sequence shown here is derived from an EMBL/GenBank/DDBJ whole genome shotgun (WGS) entry which is preliminary data.</text>
</comment>
<keyword evidence="3 5" id="KW-0067">ATP-binding</keyword>
<protein>
    <submittedName>
        <fullName evidence="5">Tungstate transport system ATP-binding protein</fullName>
    </submittedName>
</protein>
<evidence type="ECO:0000256" key="3">
    <source>
        <dbReference type="ARBA" id="ARBA00022840"/>
    </source>
</evidence>
<evidence type="ECO:0000313" key="6">
    <source>
        <dbReference type="Proteomes" id="UP001262410"/>
    </source>
</evidence>
<sequence length="236" mass="24826">MTILPLRLSGLSYVAGGRALIDAVDLAIGAGAPTVILGPNGAGKSLLLRLCHGLLAPAAGTVCWLGPDAQDAPRRQAMVFQRPVLLRRTVAANLDYVLTLRGLKRSRRSERIATLLAEAGLSGLAGRLAPLLSGGEQQKLALARAWAVEPEVLFLDEPTASLDPGATLAVEALISRIAAGGTKIVMTTHDMGQARRIAAEIIFLHRGRMLEQGQAAAFFAQPETDTAARFLAGQLI</sequence>
<gene>
    <name evidence="5" type="ORF">E9232_000926</name>
</gene>
<dbReference type="PANTHER" id="PTHR42781">
    <property type="entry name" value="SPERMIDINE/PUTRESCINE IMPORT ATP-BINDING PROTEIN POTA"/>
    <property type="match status" value="1"/>
</dbReference>
<dbReference type="SUPFAM" id="SSF52540">
    <property type="entry name" value="P-loop containing nucleoside triphosphate hydrolases"/>
    <property type="match status" value="1"/>
</dbReference>
<dbReference type="Pfam" id="PF00005">
    <property type="entry name" value="ABC_tran"/>
    <property type="match status" value="1"/>
</dbReference>
<evidence type="ECO:0000259" key="4">
    <source>
        <dbReference type="PROSITE" id="PS50893"/>
    </source>
</evidence>
<dbReference type="InterPro" id="IPR017871">
    <property type="entry name" value="ABC_transporter-like_CS"/>
</dbReference>
<dbReference type="InterPro" id="IPR027417">
    <property type="entry name" value="P-loop_NTPase"/>
</dbReference>
<dbReference type="GO" id="GO:0005524">
    <property type="term" value="F:ATP binding"/>
    <property type="evidence" value="ECO:0007669"/>
    <property type="project" value="UniProtKB-KW"/>
</dbReference>
<dbReference type="RefSeq" id="WP_309792418.1">
    <property type="nucleotide sequence ID" value="NZ_JAVDPW010000002.1"/>
</dbReference>
<name>A0ABU1JK78_9PROT</name>
<dbReference type="InterPro" id="IPR050093">
    <property type="entry name" value="ABC_SmlMolc_Importer"/>
</dbReference>
<evidence type="ECO:0000256" key="2">
    <source>
        <dbReference type="ARBA" id="ARBA00022741"/>
    </source>
</evidence>
<dbReference type="PROSITE" id="PS00211">
    <property type="entry name" value="ABC_TRANSPORTER_1"/>
    <property type="match status" value="1"/>
</dbReference>
<feature type="domain" description="ABC transporter" evidence="4">
    <location>
        <begin position="6"/>
        <end position="231"/>
    </location>
</feature>
<keyword evidence="1" id="KW-0813">Transport</keyword>
<dbReference type="InterPro" id="IPR003439">
    <property type="entry name" value="ABC_transporter-like_ATP-bd"/>
</dbReference>
<evidence type="ECO:0000256" key="1">
    <source>
        <dbReference type="ARBA" id="ARBA00022448"/>
    </source>
</evidence>